<accession>A0AC34FCE6</accession>
<reference evidence="2" key="1">
    <citation type="submission" date="2022-11" db="UniProtKB">
        <authorList>
            <consortium name="WormBaseParasite"/>
        </authorList>
    </citation>
    <scope>IDENTIFICATION</scope>
</reference>
<organism evidence="1 2">
    <name type="scientific">Panagrolaimus sp. ES5</name>
    <dbReference type="NCBI Taxonomy" id="591445"/>
    <lineage>
        <taxon>Eukaryota</taxon>
        <taxon>Metazoa</taxon>
        <taxon>Ecdysozoa</taxon>
        <taxon>Nematoda</taxon>
        <taxon>Chromadorea</taxon>
        <taxon>Rhabditida</taxon>
        <taxon>Tylenchina</taxon>
        <taxon>Panagrolaimomorpha</taxon>
        <taxon>Panagrolaimoidea</taxon>
        <taxon>Panagrolaimidae</taxon>
        <taxon>Panagrolaimus</taxon>
    </lineage>
</organism>
<proteinExistence type="predicted"/>
<name>A0AC34FCE6_9BILA</name>
<evidence type="ECO:0000313" key="1">
    <source>
        <dbReference type="Proteomes" id="UP000887579"/>
    </source>
</evidence>
<dbReference type="Proteomes" id="UP000887579">
    <property type="component" value="Unplaced"/>
</dbReference>
<protein>
    <submittedName>
        <fullName evidence="2">Arginine--tRNA ligase</fullName>
    </submittedName>
</protein>
<evidence type="ECO:0000313" key="2">
    <source>
        <dbReference type="WBParaSite" id="ES5_v2.g14865.t1"/>
    </source>
</evidence>
<sequence>MTDLFVKDFENGVKITKSVNSHYVVEDYGDSLMNRVKDIFTKAQQKAYPDITDFPSIVTEATNPKFGDYQCNSALTLSKKLNAKNINDNTIPVATKIANAVEKGDFIQKTEIAGPGFINIFLQPQFLGSHLSKLLRHGIQPPKIAKRKALVDFSSPNIAKEMHVGHLRSTIIGDSICRLLEFIGFEVLRINHIGDWGTQFGMLIAHLKDRFPNYLNETPPISDLQAFYKESKKRFDEDPAFKSRAYECVVKLQLFDAEIVKAWKLICDASRADFAKIYEKLDISIIERGESFYQQRMIKLVKELEEKKILIPEDGRKIFFASDFSVPLTIVKSDGGYTYDTSDFAAIKQRIFEENADWIIYVVDSGQSLHLETVFAAARDLGWYKVEEKRIEHVGFGVVLGEDKKKFKTRSGKTVRLNDLLNEGIKRSEDKLVEKGRQNVLSPDEFNAAKEALAFGCIKYADLSHTRQNDYVFSFDRMLDDRGNTAVYLLYAYARIRSIARNAEISRETLLEKLKDQNSSIVIFEHPTEIKLAKQILKFSETLLSVLDSFLLHLLCEYVYNLSTTFTEFYTECKVVEKKDEQIQSVNYNRLALCEATGDTIAACFQILGIRPLEKI</sequence>
<dbReference type="WBParaSite" id="ES5_v2.g14865.t1">
    <property type="protein sequence ID" value="ES5_v2.g14865.t1"/>
    <property type="gene ID" value="ES5_v2.g14865"/>
</dbReference>